<dbReference type="PANTHER" id="PTHR43861">
    <property type="entry name" value="TRANS-ACONITATE 2-METHYLTRANSFERASE-RELATED"/>
    <property type="match status" value="1"/>
</dbReference>
<keyword evidence="2" id="KW-0489">Methyltransferase</keyword>
<feature type="domain" description="Methyltransferase" evidence="1">
    <location>
        <begin position="91"/>
        <end position="211"/>
    </location>
</feature>
<dbReference type="CDD" id="cd02440">
    <property type="entry name" value="AdoMet_MTases"/>
    <property type="match status" value="1"/>
</dbReference>
<reference evidence="2" key="1">
    <citation type="journal article" date="2020" name="mSystems">
        <title>Genome- and Community-Level Interaction Insights into Carbon Utilization and Element Cycling Functions of Hydrothermarchaeota in Hydrothermal Sediment.</title>
        <authorList>
            <person name="Zhou Z."/>
            <person name="Liu Y."/>
            <person name="Xu W."/>
            <person name="Pan J."/>
            <person name="Luo Z.H."/>
            <person name="Li M."/>
        </authorList>
    </citation>
    <scope>NUCLEOTIDE SEQUENCE [LARGE SCALE GENOMIC DNA]</scope>
    <source>
        <strain evidence="2">SpSt-780</strain>
    </source>
</reference>
<accession>A0A7C4YGS1</accession>
<dbReference type="Pfam" id="PF13847">
    <property type="entry name" value="Methyltransf_31"/>
    <property type="match status" value="1"/>
</dbReference>
<keyword evidence="2" id="KW-0808">Transferase</keyword>
<dbReference type="SUPFAM" id="SSF53335">
    <property type="entry name" value="S-adenosyl-L-methionine-dependent methyltransferases"/>
    <property type="match status" value="1"/>
</dbReference>
<dbReference type="GO" id="GO:0008168">
    <property type="term" value="F:methyltransferase activity"/>
    <property type="evidence" value="ECO:0007669"/>
    <property type="project" value="UniProtKB-KW"/>
</dbReference>
<evidence type="ECO:0000313" key="2">
    <source>
        <dbReference type="EMBL" id="HGW92505.1"/>
    </source>
</evidence>
<dbReference type="AlphaFoldDB" id="A0A7C4YGS1"/>
<dbReference type="EMBL" id="DTHG01000099">
    <property type="protein sequence ID" value="HGW92505.1"/>
    <property type="molecule type" value="Genomic_DNA"/>
</dbReference>
<comment type="caution">
    <text evidence="2">The sequence shown here is derived from an EMBL/GenBank/DDBJ whole genome shotgun (WGS) entry which is preliminary data.</text>
</comment>
<gene>
    <name evidence="2" type="ORF">ENV67_08225</name>
</gene>
<evidence type="ECO:0000259" key="1">
    <source>
        <dbReference type="Pfam" id="PF13847"/>
    </source>
</evidence>
<dbReference type="Gene3D" id="3.40.50.150">
    <property type="entry name" value="Vaccinia Virus protein VP39"/>
    <property type="match status" value="1"/>
</dbReference>
<dbReference type="InterPro" id="IPR029063">
    <property type="entry name" value="SAM-dependent_MTases_sf"/>
</dbReference>
<dbReference type="GO" id="GO:0032259">
    <property type="term" value="P:methylation"/>
    <property type="evidence" value="ECO:0007669"/>
    <property type="project" value="UniProtKB-KW"/>
</dbReference>
<sequence>MISIKEEIQDKILEMIGLKGLKSDNVHIFEDKIQNIRNKLVKLSLDLYRKEFFIGENEIAYISYNFPMNIGKTMYIMNLLKNFSQIEKKDFVKVIDIGCGEGAGSIGISLSLKNNISFTGVDISEERLNYYKEFMDFLKCNFDIKRISSFKVIDSIKEFDIVIMSNILCEIEDSNSFVNKIVKSMKDEGIMIIIEPALRETSKNIMRIKEDLKDKGFLLPCLKNKTCPLLLKDEWCYSMKKWEVPFFIQVINRKLFRDLRLKFSYLAFVKERINIDKFYYFIDETKNEKGRLKNFICGENSLVECILLKKNISKNNILFKSIEKGDIISLNNFIKRKDILWEINKGTKIKIL</sequence>
<proteinExistence type="predicted"/>
<protein>
    <submittedName>
        <fullName evidence="2">Methyltransferase domain-containing protein</fullName>
    </submittedName>
</protein>
<name>A0A7C4YGS1_UNCW3</name>
<organism evidence="2">
    <name type="scientific">candidate division WOR-3 bacterium</name>
    <dbReference type="NCBI Taxonomy" id="2052148"/>
    <lineage>
        <taxon>Bacteria</taxon>
        <taxon>Bacteria division WOR-3</taxon>
    </lineage>
</organism>
<dbReference type="InterPro" id="IPR025714">
    <property type="entry name" value="Methyltranfer_dom"/>
</dbReference>